<dbReference type="EMBL" id="FR845719">
    <property type="protein sequence ID" value="CCA54599.1"/>
    <property type="molecule type" value="Genomic_DNA"/>
</dbReference>
<dbReference type="Pfam" id="PF00753">
    <property type="entry name" value="Lactamase_B"/>
    <property type="match status" value="1"/>
</dbReference>
<accession>F2RE59</accession>
<dbReference type="HOGENOM" id="CLU_1018565_0_0_11"/>
<dbReference type="KEGG" id="sve:SVEN_1312"/>
<keyword evidence="3" id="KW-1185">Reference proteome</keyword>
<organism evidence="2 3">
    <name type="scientific">Streptomyces venezuelae (strain ATCC 10712 / CBS 650.69 / DSM 40230 / JCM 4526 / NBRC 13096 / PD 04745)</name>
    <dbReference type="NCBI Taxonomy" id="953739"/>
    <lineage>
        <taxon>Bacteria</taxon>
        <taxon>Bacillati</taxon>
        <taxon>Actinomycetota</taxon>
        <taxon>Actinomycetes</taxon>
        <taxon>Kitasatosporales</taxon>
        <taxon>Streptomycetaceae</taxon>
        <taxon>Streptomyces</taxon>
    </lineage>
</organism>
<dbReference type="Gene3D" id="3.60.15.10">
    <property type="entry name" value="Ribonuclease Z/Hydroxyacylglutathione hydrolase-like"/>
    <property type="match status" value="1"/>
</dbReference>
<proteinExistence type="predicted"/>
<dbReference type="eggNOG" id="COG0426">
    <property type="taxonomic scope" value="Bacteria"/>
</dbReference>
<gene>
    <name evidence="2" type="ordered locus">SVEN_1312</name>
</gene>
<dbReference type="PANTHER" id="PTHR43717:SF1">
    <property type="entry name" value="ANAEROBIC NITRIC OXIDE REDUCTASE FLAVORUBREDOXIN"/>
    <property type="match status" value="1"/>
</dbReference>
<evidence type="ECO:0000313" key="2">
    <source>
        <dbReference type="EMBL" id="CCA54599.1"/>
    </source>
</evidence>
<evidence type="ECO:0000259" key="1">
    <source>
        <dbReference type="SMART" id="SM00849"/>
    </source>
</evidence>
<dbReference type="SUPFAM" id="SSF56281">
    <property type="entry name" value="Metallo-hydrolase/oxidoreductase"/>
    <property type="match status" value="1"/>
</dbReference>
<name>F2RE59_STRVP</name>
<dbReference type="STRING" id="953739.SVEN_1312"/>
<dbReference type="PANTHER" id="PTHR43717">
    <property type="entry name" value="ANAEROBIC NITRIC OXIDE REDUCTASE FLAVORUBREDOXIN"/>
    <property type="match status" value="1"/>
</dbReference>
<dbReference type="PATRIC" id="fig|953739.5.peg.3377"/>
<evidence type="ECO:0000313" key="3">
    <source>
        <dbReference type="Proteomes" id="UP000006854"/>
    </source>
</evidence>
<dbReference type="AlphaFoldDB" id="F2RE59"/>
<dbReference type="InterPro" id="IPR001279">
    <property type="entry name" value="Metallo-B-lactamas"/>
</dbReference>
<sequence length="273" mass="29906">MRHERCVMKASYTAGPDLHVLPSALPIPGLGDQPVNAFLLRSGQPLLVDTGMPVDREGFLDSLWSLIEPADLRWVVVTHDDRDHTGALARILESAPNARVLANAISLTRISEEFSIPQERVVTANPGSRVKVGDRELSFHRPPTFDSPGTLAVFDHSDGTLYSSDSFGTVVGEIRHEFADLSEEEFFHGFEVLNRAIAPWTALVDEEKFLRPVRELAALRPAKLLSAHGPTVREEAVPRLFEAMARIPALPAWLPDADLDLEAALDAVESPAG</sequence>
<dbReference type="InterPro" id="IPR036866">
    <property type="entry name" value="RibonucZ/Hydroxyglut_hydro"/>
</dbReference>
<protein>
    <submittedName>
        <fullName evidence="2">Possible flavodoxin</fullName>
    </submittedName>
</protein>
<reference evidence="2 3" key="1">
    <citation type="journal article" date="2011" name="BMC Genomics">
        <title>Genome-wide analysis of the role of GlnR in Streptomyces venezuelae provides new insights into global nitrogen regulation in actinomycetes.</title>
        <authorList>
            <person name="Pullan S.T."/>
            <person name="Bibb M.J."/>
            <person name="Merrick M."/>
        </authorList>
    </citation>
    <scope>NUCLEOTIDE SEQUENCE [LARGE SCALE GENOMIC DNA]</scope>
    <source>
        <strain evidence="2">ATCC 10712</strain>
    </source>
</reference>
<dbReference type="SMART" id="SM00849">
    <property type="entry name" value="Lactamase_B"/>
    <property type="match status" value="1"/>
</dbReference>
<feature type="domain" description="Metallo-beta-lactamase" evidence="1">
    <location>
        <begin position="34"/>
        <end position="228"/>
    </location>
</feature>
<dbReference type="Proteomes" id="UP000006854">
    <property type="component" value="Chromosome"/>
</dbReference>